<proteinExistence type="predicted"/>
<accession>A0A1G7EKY2</accession>
<evidence type="ECO:0000259" key="3">
    <source>
        <dbReference type="SMART" id="SM00460"/>
    </source>
</evidence>
<dbReference type="EMBL" id="FNBE01000001">
    <property type="protein sequence ID" value="SDE64343.1"/>
    <property type="molecule type" value="Genomic_DNA"/>
</dbReference>
<feature type="transmembrane region" description="Helical" evidence="2">
    <location>
        <begin position="127"/>
        <end position="146"/>
    </location>
</feature>
<dbReference type="RefSeq" id="WP_093075664.1">
    <property type="nucleotide sequence ID" value="NZ_FNBE01000001.1"/>
</dbReference>
<evidence type="ECO:0000313" key="5">
    <source>
        <dbReference type="Proteomes" id="UP000198967"/>
    </source>
</evidence>
<dbReference type="OrthoDB" id="9804023at2"/>
<dbReference type="Pfam" id="PF01841">
    <property type="entry name" value="Transglut_core"/>
    <property type="match status" value="1"/>
</dbReference>
<feature type="transmembrane region" description="Helical" evidence="2">
    <location>
        <begin position="48"/>
        <end position="66"/>
    </location>
</feature>
<dbReference type="STRING" id="366584.SAMN05216377_101413"/>
<sequence>MSTSTLQRPAPPQPARAPRIRWVSALAGGVAVLLAGSCMVAVVQGGQWIADAAIAVAVVVSLGIALQRLPGAVVAFAQLAGLLVAVSALFGEGLLPGPGTFAAFGDHLREAGGQIDSGIAPVVPTPGMLFLITAAFGVLAVAVHAISVSADAPAAGGVPLLCVVAVPAALSAELLPWWTVALAAAGYGLLLVARDGAFRRGSALVTGGVVVVAVAAVLGLALGGAATLVGTEGRFATGGSGGSGGGAIGLNPFTSLRGQLTQNDPVELFRTTGLPRPTYLRALTLSTYDPARGWSAATPRPGVPLAGPLTPDAPAGDPLQVTVENVGFRDYWLPVYGQPDSVSGVEAERWAYDQSSGIAYSQRPREESTWQQTGVLPTPTADQLRRASGAVRVDPVYRDTTGVDPRVAQIAADATRGAGTDFDKAVALVEYFTGPQSTFRYSLETAPGSGDDALVEFLTVGRAGYCEQYASAMAIMLRTQGVPARVAVGFTAGTEGAGYRSVSTRDAHAWVEAWFPGYGWTTFDPTPLTDGRTVVPPYVQEAVGGEGPGQAAPPVPADEVPSQEVPPAPEAPQVEAPQDVPQPTPVAEDGGFPVAVPLLVVLVAGLLAAPFVVRRTLRGRRVGAAAAGGPGAGRAAWDELLATSQDHGGAPEPGDTVRSGARDLVRRHDLDERTQDSLREVVLLVEAEWYGEEPPARGALARPLDDVLGAVARSGRRSWTARLLPRSLVAALRRSRTPVA</sequence>
<dbReference type="Proteomes" id="UP000198967">
    <property type="component" value="Unassembled WGS sequence"/>
</dbReference>
<dbReference type="InterPro" id="IPR038765">
    <property type="entry name" value="Papain-like_cys_pep_sf"/>
</dbReference>
<gene>
    <name evidence="4" type="ORF">SAMN05216377_101413</name>
</gene>
<dbReference type="InterPro" id="IPR021878">
    <property type="entry name" value="TgpA_N"/>
</dbReference>
<dbReference type="Pfam" id="PF11992">
    <property type="entry name" value="TgpA_N"/>
    <property type="match status" value="1"/>
</dbReference>
<keyword evidence="2" id="KW-1133">Transmembrane helix</keyword>
<dbReference type="InterPro" id="IPR002931">
    <property type="entry name" value="Transglutaminase-like"/>
</dbReference>
<dbReference type="AlphaFoldDB" id="A0A1G7EKY2"/>
<feature type="transmembrane region" description="Helical" evidence="2">
    <location>
        <begin position="592"/>
        <end position="613"/>
    </location>
</feature>
<keyword evidence="5" id="KW-1185">Reference proteome</keyword>
<evidence type="ECO:0000313" key="4">
    <source>
        <dbReference type="EMBL" id="SDE64343.1"/>
    </source>
</evidence>
<reference evidence="4 5" key="1">
    <citation type="submission" date="2016-10" db="EMBL/GenBank/DDBJ databases">
        <authorList>
            <person name="de Groot N.N."/>
        </authorList>
    </citation>
    <scope>NUCLEOTIDE SEQUENCE [LARGE SCALE GENOMIC DNA]</scope>
    <source>
        <strain evidence="4 5">CGMCC 4.3143</strain>
    </source>
</reference>
<organism evidence="4 5">
    <name type="scientific">Pseudonocardia oroxyli</name>
    <dbReference type="NCBI Taxonomy" id="366584"/>
    <lineage>
        <taxon>Bacteria</taxon>
        <taxon>Bacillati</taxon>
        <taxon>Actinomycetota</taxon>
        <taxon>Actinomycetes</taxon>
        <taxon>Pseudonocardiales</taxon>
        <taxon>Pseudonocardiaceae</taxon>
        <taxon>Pseudonocardia</taxon>
    </lineage>
</organism>
<keyword evidence="2" id="KW-0812">Transmembrane</keyword>
<feature type="domain" description="Transglutaminase-like" evidence="3">
    <location>
        <begin position="458"/>
        <end position="527"/>
    </location>
</feature>
<feature type="transmembrane region" description="Helical" evidence="2">
    <location>
        <begin position="73"/>
        <end position="91"/>
    </location>
</feature>
<feature type="transmembrane region" description="Helical" evidence="2">
    <location>
        <begin position="153"/>
        <end position="170"/>
    </location>
</feature>
<dbReference type="SMART" id="SM00460">
    <property type="entry name" value="TGc"/>
    <property type="match status" value="1"/>
</dbReference>
<evidence type="ECO:0000256" key="2">
    <source>
        <dbReference type="SAM" id="Phobius"/>
    </source>
</evidence>
<name>A0A1G7EKY2_PSEOR</name>
<dbReference type="PANTHER" id="PTHR42736">
    <property type="entry name" value="PROTEIN-GLUTAMINE GAMMA-GLUTAMYLTRANSFERASE"/>
    <property type="match status" value="1"/>
</dbReference>
<dbReference type="SUPFAM" id="SSF54001">
    <property type="entry name" value="Cysteine proteinases"/>
    <property type="match status" value="1"/>
</dbReference>
<keyword evidence="2" id="KW-0472">Membrane</keyword>
<protein>
    <submittedName>
        <fullName evidence="4">Transglutaminase-like superfamily protein</fullName>
    </submittedName>
</protein>
<feature type="region of interest" description="Disordered" evidence="1">
    <location>
        <begin position="540"/>
        <end position="588"/>
    </location>
</feature>
<dbReference type="InterPro" id="IPR052901">
    <property type="entry name" value="Bact_TGase-like"/>
</dbReference>
<dbReference type="Gene3D" id="3.10.620.30">
    <property type="match status" value="1"/>
</dbReference>
<evidence type="ECO:0000256" key="1">
    <source>
        <dbReference type="SAM" id="MobiDB-lite"/>
    </source>
</evidence>
<dbReference type="PANTHER" id="PTHR42736:SF1">
    <property type="entry name" value="PROTEIN-GLUTAMINE GAMMA-GLUTAMYLTRANSFERASE"/>
    <property type="match status" value="1"/>
</dbReference>
<feature type="transmembrane region" description="Helical" evidence="2">
    <location>
        <begin position="176"/>
        <end position="193"/>
    </location>
</feature>
<feature type="transmembrane region" description="Helical" evidence="2">
    <location>
        <begin position="205"/>
        <end position="229"/>
    </location>
</feature>
<feature type="transmembrane region" description="Helical" evidence="2">
    <location>
        <begin position="20"/>
        <end position="42"/>
    </location>
</feature>